<keyword evidence="7" id="KW-1185">Reference proteome</keyword>
<accession>A0ABX2TMM9</accession>
<feature type="domain" description="O-GlcNAc transferase C-terminal" evidence="5">
    <location>
        <begin position="140"/>
        <end position="296"/>
    </location>
</feature>
<dbReference type="Gene3D" id="1.25.40.10">
    <property type="entry name" value="Tetratricopeptide repeat domain"/>
    <property type="match status" value="1"/>
</dbReference>
<dbReference type="Proteomes" id="UP000584642">
    <property type="component" value="Unassembled WGS sequence"/>
</dbReference>
<dbReference type="Pfam" id="PF13844">
    <property type="entry name" value="Glyco_transf_41"/>
    <property type="match status" value="2"/>
</dbReference>
<evidence type="ECO:0000256" key="3">
    <source>
        <dbReference type="ARBA" id="ARBA00022737"/>
    </source>
</evidence>
<dbReference type="InterPro" id="IPR011990">
    <property type="entry name" value="TPR-like_helical_dom_sf"/>
</dbReference>
<reference evidence="6 7" key="1">
    <citation type="submission" date="2020-05" db="EMBL/GenBank/DDBJ databases">
        <title>Azospirillum oleiclasticum sp. nov, a nitrogen-fixing and heavy crude oil-emulsifying bacterium isolated from the crude oil of Yumen Oilfield.</title>
        <authorList>
            <person name="Wu D."/>
            <person name="Cai M."/>
            <person name="Zhang X."/>
        </authorList>
    </citation>
    <scope>NUCLEOTIDE SEQUENCE [LARGE SCALE GENOMIC DNA]</scope>
    <source>
        <strain evidence="6 7">ROY-1-1-2</strain>
    </source>
</reference>
<proteinExistence type="predicted"/>
<organism evidence="6 7">
    <name type="scientific">Azospirillum oleiclasticum</name>
    <dbReference type="NCBI Taxonomy" id="2735135"/>
    <lineage>
        <taxon>Bacteria</taxon>
        <taxon>Pseudomonadati</taxon>
        <taxon>Pseudomonadota</taxon>
        <taxon>Alphaproteobacteria</taxon>
        <taxon>Rhodospirillales</taxon>
        <taxon>Azospirillaceae</taxon>
        <taxon>Azospirillum</taxon>
    </lineage>
</organism>
<evidence type="ECO:0000259" key="5">
    <source>
        <dbReference type="Pfam" id="PF13844"/>
    </source>
</evidence>
<dbReference type="Gene3D" id="3.40.50.11380">
    <property type="match status" value="1"/>
</dbReference>
<protein>
    <submittedName>
        <fullName evidence="6">Glycosyltransferase</fullName>
    </submittedName>
</protein>
<evidence type="ECO:0000313" key="6">
    <source>
        <dbReference type="EMBL" id="NYZ24678.1"/>
    </source>
</evidence>
<feature type="non-terminal residue" evidence="6">
    <location>
        <position position="1"/>
    </location>
</feature>
<keyword evidence="2" id="KW-0808">Transferase</keyword>
<evidence type="ECO:0000256" key="1">
    <source>
        <dbReference type="ARBA" id="ARBA00004922"/>
    </source>
</evidence>
<evidence type="ECO:0000256" key="4">
    <source>
        <dbReference type="ARBA" id="ARBA00022803"/>
    </source>
</evidence>
<dbReference type="Gene3D" id="3.40.50.2000">
    <property type="entry name" value="Glycogen Phosphorylase B"/>
    <property type="match status" value="1"/>
</dbReference>
<evidence type="ECO:0000313" key="7">
    <source>
        <dbReference type="Proteomes" id="UP000584642"/>
    </source>
</evidence>
<keyword evidence="3" id="KW-0677">Repeat</keyword>
<sequence length="515" mass="54916">ARTLLDTARPGDAADALRRAVALEPGRADLLLDLAATAGRAQRTADAAAALDHALALEPGNAAALGQSVQQRLRLCAWDGLAEREAALLAALRAGAAGVPPFALLGMDSSPADQRLAAERWAEQRTAGVTPVGRVPAVPGDGRIRIGYLSGDFHEHAVAHLIAELLERHDRGRFAVTAWSTGIDDGSAMRRRLMAAVERFEDLSTLSDADAARRIAGAGTDILVDLTGYTAFARTAIPAARPAPVQVNWLGYPGTMGAPFIDAIIADAATIPPEDEPHYSESVVRLPHSYQPNDRQRAIAAETPPRAALGLPEDGFVFCCFNSPYKIRPAVFDVWARLLHAVPGSVLWLYAAEPLVCGNLGREAVRRGLDPRRLVYAPPLPSAQHLARHRAADLFLDTLPYNAHTTGSDSLWAGLPMVTCRGAAFAGRVAAGLLGAAGLPELVADDLAGYEALALALARDPNRLAALRERLAAQRDTCPLFDSARFARDLEAVYTRLHEEHRRRAALRFAGTPAG</sequence>
<dbReference type="SUPFAM" id="SSF53756">
    <property type="entry name" value="UDP-Glycosyltransferase/glycogen phosphorylase"/>
    <property type="match status" value="1"/>
</dbReference>
<name>A0ABX2TMM9_9PROT</name>
<comment type="pathway">
    <text evidence="1">Protein modification; protein glycosylation.</text>
</comment>
<dbReference type="PANTHER" id="PTHR44998">
    <property type="match status" value="1"/>
</dbReference>
<dbReference type="PANTHER" id="PTHR44998:SF1">
    <property type="entry name" value="UDP-N-ACETYLGLUCOSAMINE--PEPTIDE N-ACETYLGLUCOSAMINYLTRANSFERASE 110 KDA SUBUNIT"/>
    <property type="match status" value="1"/>
</dbReference>
<dbReference type="InterPro" id="IPR029489">
    <property type="entry name" value="OGT/SEC/SPY_C"/>
</dbReference>
<dbReference type="EMBL" id="JABFDB010000044">
    <property type="protein sequence ID" value="NYZ24678.1"/>
    <property type="molecule type" value="Genomic_DNA"/>
</dbReference>
<keyword evidence="4" id="KW-0802">TPR repeat</keyword>
<dbReference type="SUPFAM" id="SSF48452">
    <property type="entry name" value="TPR-like"/>
    <property type="match status" value="1"/>
</dbReference>
<evidence type="ECO:0000256" key="2">
    <source>
        <dbReference type="ARBA" id="ARBA00022679"/>
    </source>
</evidence>
<comment type="caution">
    <text evidence="6">The sequence shown here is derived from an EMBL/GenBank/DDBJ whole genome shotgun (WGS) entry which is preliminary data.</text>
</comment>
<gene>
    <name evidence="6" type="ORF">HND93_33660</name>
</gene>
<feature type="domain" description="O-GlcNAc transferase C-terminal" evidence="5">
    <location>
        <begin position="306"/>
        <end position="490"/>
    </location>
</feature>